<reference evidence="9 10" key="1">
    <citation type="submission" date="2021-02" db="EMBL/GenBank/DDBJ databases">
        <title>Variation within the Batrachochytrium salamandrivorans European outbreak.</title>
        <authorList>
            <person name="Kelly M."/>
            <person name="Pasmans F."/>
            <person name="Shea T.P."/>
            <person name="Munoz J.F."/>
            <person name="Carranza S."/>
            <person name="Cuomo C.A."/>
            <person name="Martel A."/>
        </authorList>
    </citation>
    <scope>NUCLEOTIDE SEQUENCE [LARGE SCALE GENOMIC DNA]</scope>
    <source>
        <strain evidence="9 10">AMFP18/2</strain>
    </source>
</reference>
<feature type="domain" description="SET" evidence="8">
    <location>
        <begin position="71"/>
        <end position="296"/>
    </location>
</feature>
<keyword evidence="4 7" id="KW-0808">Transferase</keyword>
<dbReference type="SUPFAM" id="SSF82199">
    <property type="entry name" value="SET domain"/>
    <property type="match status" value="1"/>
</dbReference>
<dbReference type="InterPro" id="IPR046341">
    <property type="entry name" value="SET_dom_sf"/>
</dbReference>
<sequence length="464" mass="51989">MEELAITAQLVAAVAPNKVSGRRTVSQNLELFGTVHRLLDQLKTLQTGSRDEAVAVDAFTEWLAENKIAMDGICIKRPPGNKDVGLGVFATHQIKKGDSLAKVPLRMIITNDTSSSPALDKVAKTDVLFRSDPSVSLVVRLLQEYLEPTSFWQPYFGILPRKFTLPVLGSVTELTEYSETSIIDEVVHDLIALVRQYLYLQHMFKAMADPFIKLKDFTFVTFSWARAIVSTRQNEICYTNDQTDSLNRFLGLIPLFDMFNHAPCEPSTTFDAKEHYSETTAACQVDPGEQIFINYGNRSNQELFIYSGFVDPSNTKYDRIRVLVSLAQSDPVFAKREKLLEMFNMSSEARLDLAGPPVIEKSAKLIRYLQVLTMDAAQLEFILNSTDPVACMLSSDLNNSPSKIKALEWIRLRCLILKRGLEKHVATDQVALEAEKAGTPAKLRLAEYAHLTGIEIDISSLLQE</sequence>
<dbReference type="EC" id="2.1.1.85" evidence="7"/>
<evidence type="ECO:0000313" key="10">
    <source>
        <dbReference type="Proteomes" id="UP001648503"/>
    </source>
</evidence>
<evidence type="ECO:0000256" key="3">
    <source>
        <dbReference type="ARBA" id="ARBA00022603"/>
    </source>
</evidence>
<evidence type="ECO:0000256" key="6">
    <source>
        <dbReference type="ARBA" id="ARBA00023203"/>
    </source>
</evidence>
<dbReference type="EMBL" id="JAFCIX010000496">
    <property type="protein sequence ID" value="KAH6588632.1"/>
    <property type="molecule type" value="Genomic_DNA"/>
</dbReference>
<keyword evidence="10" id="KW-1185">Reference proteome</keyword>
<dbReference type="Pfam" id="PF00856">
    <property type="entry name" value="SET"/>
    <property type="match status" value="1"/>
</dbReference>
<evidence type="ECO:0000256" key="4">
    <source>
        <dbReference type="ARBA" id="ARBA00022679"/>
    </source>
</evidence>
<dbReference type="InterPro" id="IPR036464">
    <property type="entry name" value="Rubisco_LSMT_subst-bd_sf"/>
</dbReference>
<keyword evidence="6" id="KW-0009">Actin-binding</keyword>
<protein>
    <recommendedName>
        <fullName evidence="7">protein-histidine N-methyltransferase</fullName>
        <ecNumber evidence="7">2.1.1.85</ecNumber>
    </recommendedName>
</protein>
<comment type="similarity">
    <text evidence="7">Belongs to the class V-like SAM-binding methyltransferase superfamily. SETD3 actin-histidine methyltransferase family.</text>
</comment>
<keyword evidence="5 7" id="KW-0949">S-adenosyl-L-methionine</keyword>
<dbReference type="Proteomes" id="UP001648503">
    <property type="component" value="Unassembled WGS sequence"/>
</dbReference>
<comment type="caution">
    <text evidence="9">The sequence shown here is derived from an EMBL/GenBank/DDBJ whole genome shotgun (WGS) entry which is preliminary data.</text>
</comment>
<keyword evidence="2" id="KW-0963">Cytoplasm</keyword>
<keyword evidence="3 7" id="KW-0489">Methyltransferase</keyword>
<evidence type="ECO:0000256" key="1">
    <source>
        <dbReference type="ARBA" id="ARBA00004496"/>
    </source>
</evidence>
<dbReference type="Gene3D" id="3.90.1420.10">
    <property type="entry name" value="Rubisco LSMT, substrate-binding domain"/>
    <property type="match status" value="1"/>
</dbReference>
<organism evidence="9 10">
    <name type="scientific">Batrachochytrium salamandrivorans</name>
    <dbReference type="NCBI Taxonomy" id="1357716"/>
    <lineage>
        <taxon>Eukaryota</taxon>
        <taxon>Fungi</taxon>
        <taxon>Fungi incertae sedis</taxon>
        <taxon>Chytridiomycota</taxon>
        <taxon>Chytridiomycota incertae sedis</taxon>
        <taxon>Chytridiomycetes</taxon>
        <taxon>Rhizophydiales</taxon>
        <taxon>Rhizophydiales incertae sedis</taxon>
        <taxon>Batrachochytrium</taxon>
    </lineage>
</organism>
<accession>A0ABQ8EYG8</accession>
<evidence type="ECO:0000256" key="7">
    <source>
        <dbReference type="PROSITE-ProRule" id="PRU00898"/>
    </source>
</evidence>
<dbReference type="InterPro" id="IPR025785">
    <property type="entry name" value="SETD3"/>
</dbReference>
<comment type="catalytic activity">
    <reaction evidence="7">
        <text>L-histidyl-[protein] + S-adenosyl-L-methionine = N(tele)-methyl-L-histidyl-[protein] + S-adenosyl-L-homocysteine + H(+)</text>
        <dbReference type="Rhea" id="RHEA:19369"/>
        <dbReference type="Rhea" id="RHEA-COMP:9745"/>
        <dbReference type="Rhea" id="RHEA-COMP:11600"/>
        <dbReference type="ChEBI" id="CHEBI:15378"/>
        <dbReference type="ChEBI" id="CHEBI:16367"/>
        <dbReference type="ChEBI" id="CHEBI:29979"/>
        <dbReference type="ChEBI" id="CHEBI:57856"/>
        <dbReference type="ChEBI" id="CHEBI:59789"/>
        <dbReference type="EC" id="2.1.1.85"/>
    </reaction>
</comment>
<evidence type="ECO:0000313" key="9">
    <source>
        <dbReference type="EMBL" id="KAH6588632.1"/>
    </source>
</evidence>
<dbReference type="PROSITE" id="PS50280">
    <property type="entry name" value="SET"/>
    <property type="match status" value="1"/>
</dbReference>
<dbReference type="PROSITE" id="PS51565">
    <property type="entry name" value="SAM_MT85_SETD3"/>
    <property type="match status" value="1"/>
</dbReference>
<dbReference type="Gene3D" id="3.90.1410.10">
    <property type="entry name" value="set domain protein methyltransferase, domain 1"/>
    <property type="match status" value="1"/>
</dbReference>
<comment type="subcellular location">
    <subcellularLocation>
        <location evidence="1">Cytoplasm</location>
    </subcellularLocation>
</comment>
<gene>
    <name evidence="9" type="ORF">BASA50_010593</name>
</gene>
<dbReference type="InterPro" id="IPR001214">
    <property type="entry name" value="SET_dom"/>
</dbReference>
<dbReference type="InterPro" id="IPR050600">
    <property type="entry name" value="SETD3_SETD6_MTase"/>
</dbReference>
<name>A0ABQ8EYG8_9FUNG</name>
<dbReference type="InterPro" id="IPR015353">
    <property type="entry name" value="Rubisco_LSMT_subst-bd"/>
</dbReference>
<dbReference type="PANTHER" id="PTHR13271">
    <property type="entry name" value="UNCHARACTERIZED PUTATIVE METHYLTRANSFERASE"/>
    <property type="match status" value="1"/>
</dbReference>
<dbReference type="Pfam" id="PF09273">
    <property type="entry name" value="Rubis-subs-bind"/>
    <property type="match status" value="1"/>
</dbReference>
<dbReference type="PANTHER" id="PTHR13271:SF47">
    <property type="entry name" value="ACTIN-HISTIDINE N-METHYLTRANSFERASE"/>
    <property type="match status" value="1"/>
</dbReference>
<proteinExistence type="inferred from homology"/>
<evidence type="ECO:0000256" key="2">
    <source>
        <dbReference type="ARBA" id="ARBA00022490"/>
    </source>
</evidence>
<evidence type="ECO:0000256" key="5">
    <source>
        <dbReference type="ARBA" id="ARBA00022691"/>
    </source>
</evidence>
<evidence type="ECO:0000259" key="8">
    <source>
        <dbReference type="PROSITE" id="PS50280"/>
    </source>
</evidence>